<evidence type="ECO:0000313" key="1">
    <source>
        <dbReference type="EMBL" id="OTP66157.1"/>
    </source>
</evidence>
<dbReference type="Proteomes" id="UP000194546">
    <property type="component" value="Unassembled WGS sequence"/>
</dbReference>
<accession>A0A242M4S7</accession>
<evidence type="ECO:0000313" key="2">
    <source>
        <dbReference type="Proteomes" id="UP000194546"/>
    </source>
</evidence>
<comment type="caution">
    <text evidence="1">The sequence shown here is derived from an EMBL/GenBank/DDBJ whole genome shotgun (WGS) entry which is preliminary data.</text>
</comment>
<proteinExistence type="predicted"/>
<gene>
    <name evidence="1" type="ORF">PAMC26510_36100</name>
</gene>
<name>A0A242M4S7_CABSO</name>
<organism evidence="1 2">
    <name type="scientific">Caballeronia sordidicola</name>
    <name type="common">Burkholderia sordidicola</name>
    <dbReference type="NCBI Taxonomy" id="196367"/>
    <lineage>
        <taxon>Bacteria</taxon>
        <taxon>Pseudomonadati</taxon>
        <taxon>Pseudomonadota</taxon>
        <taxon>Betaproteobacteria</taxon>
        <taxon>Burkholderiales</taxon>
        <taxon>Burkholderiaceae</taxon>
        <taxon>Caballeronia</taxon>
    </lineage>
</organism>
<reference evidence="1 2" key="1">
    <citation type="submission" date="2017-03" db="EMBL/GenBank/DDBJ databases">
        <title>Genome analysis of strain PAMC 26510.</title>
        <authorList>
            <person name="Oh H.-M."/>
            <person name="Yang J.-A."/>
        </authorList>
    </citation>
    <scope>NUCLEOTIDE SEQUENCE [LARGE SCALE GENOMIC DNA]</scope>
    <source>
        <strain evidence="1 2">PAMC 26510</strain>
    </source>
</reference>
<sequence>MHLSSSSLKVPQMATWRARASLAAANVLNGGNYDMHRNGRTR</sequence>
<protein>
    <submittedName>
        <fullName evidence="1">Uncharacterized protein</fullName>
    </submittedName>
</protein>
<dbReference type="EMBL" id="NBTY01000204">
    <property type="protein sequence ID" value="OTP66157.1"/>
    <property type="molecule type" value="Genomic_DNA"/>
</dbReference>
<dbReference type="AlphaFoldDB" id="A0A242M4S7"/>